<dbReference type="RefSeq" id="WP_133591447.1">
    <property type="nucleotide sequence ID" value="NZ_CP037953.1"/>
</dbReference>
<gene>
    <name evidence="2" type="ORF">EV696_1122</name>
</gene>
<comment type="caution">
    <text evidence="2">The sequence shown here is derived from an EMBL/GenBank/DDBJ whole genome shotgun (WGS) entry which is preliminary data.</text>
</comment>
<feature type="transmembrane region" description="Helical" evidence="1">
    <location>
        <begin position="43"/>
        <end position="65"/>
    </location>
</feature>
<evidence type="ECO:0000313" key="2">
    <source>
        <dbReference type="EMBL" id="TDQ46747.1"/>
    </source>
</evidence>
<keyword evidence="3" id="KW-1185">Reference proteome</keyword>
<evidence type="ECO:0000256" key="1">
    <source>
        <dbReference type="SAM" id="Phobius"/>
    </source>
</evidence>
<reference evidence="2 3" key="1">
    <citation type="submission" date="2019-03" db="EMBL/GenBank/DDBJ databases">
        <title>Genomic Encyclopedia of Type Strains, Phase IV (KMG-IV): sequencing the most valuable type-strain genomes for metagenomic binning, comparative biology and taxonomic classification.</title>
        <authorList>
            <person name="Goeker M."/>
        </authorList>
    </citation>
    <scope>NUCLEOTIDE SEQUENCE [LARGE SCALE GENOMIC DNA]</scope>
    <source>
        <strain evidence="2 3">DSM 103792</strain>
    </source>
</reference>
<evidence type="ECO:0000313" key="3">
    <source>
        <dbReference type="Proteomes" id="UP000295375"/>
    </source>
</evidence>
<proteinExistence type="predicted"/>
<dbReference type="EMBL" id="SNYM01000012">
    <property type="protein sequence ID" value="TDQ46747.1"/>
    <property type="molecule type" value="Genomic_DNA"/>
</dbReference>
<accession>A0A4V3D772</accession>
<protein>
    <submittedName>
        <fullName evidence="2">Uncharacterized protein</fullName>
    </submittedName>
</protein>
<feature type="transmembrane region" description="Helical" evidence="1">
    <location>
        <begin position="72"/>
        <end position="91"/>
    </location>
</feature>
<name>A0A4V3D772_9GAMM</name>
<keyword evidence="1" id="KW-1133">Transmembrane helix</keyword>
<sequence length="142" mass="14931">MTSHLRYSPPKPLVAVNDLNPQPWLAPLAGAALGYGISLLPSLFNTVALPAWSALTLLLGFVYLALLPGCRLVWPGLALAVVNISVALTTMSNASALKAWLGVQTIIAAVWLLRRDQPEELSTAGLILGLCASATALMPYGI</sequence>
<dbReference type="AlphaFoldDB" id="A0A4V3D772"/>
<organism evidence="2 3">
    <name type="scientific">Permianibacter aggregans</name>
    <dbReference type="NCBI Taxonomy" id="1510150"/>
    <lineage>
        <taxon>Bacteria</taxon>
        <taxon>Pseudomonadati</taxon>
        <taxon>Pseudomonadota</taxon>
        <taxon>Gammaproteobacteria</taxon>
        <taxon>Pseudomonadales</taxon>
        <taxon>Pseudomonadaceae</taxon>
        <taxon>Permianibacter</taxon>
    </lineage>
</organism>
<keyword evidence="1" id="KW-0472">Membrane</keyword>
<keyword evidence="1" id="KW-0812">Transmembrane</keyword>
<dbReference type="Proteomes" id="UP000295375">
    <property type="component" value="Unassembled WGS sequence"/>
</dbReference>